<dbReference type="InterPro" id="IPR036047">
    <property type="entry name" value="F-box-like_dom_sf"/>
</dbReference>
<evidence type="ECO:0000256" key="1">
    <source>
        <dbReference type="SAM" id="MobiDB-lite"/>
    </source>
</evidence>
<proteinExistence type="predicted"/>
<sequence length="309" mass="35951">MAPTKRKAGDDGTAEKKKLQRRNATNASLVPTQRRVTRQMTTDGPRQAVFATAELLENIMLHLPIRTTYTSQRVCQQFRDIVKSSVMIQQKLFIRPTLPDDKVWELRRDRDEMIQFVSVPGDPSTLKEEELRGQFRPVRLNPLLRTRYQMPLWMFWFEDEQVEFAVDRQLNYRSLEDQGLWFCSQLTDPPCRLADIQLYWCMKQSGQNTAEGRLDARVKKPDGIRIAHLWDAMMNAKANRYRTGSQYHNVEEKSFAELHTQLVQDGFRPVTLKTSRMFIDLPGVAIASENDWKNVCGDGNQVEEQEKSP</sequence>
<evidence type="ECO:0008006" key="4">
    <source>
        <dbReference type="Google" id="ProtNLM"/>
    </source>
</evidence>
<keyword evidence="3" id="KW-1185">Reference proteome</keyword>
<name>A0AAI9E7H4_9PEZI</name>
<evidence type="ECO:0000313" key="3">
    <source>
        <dbReference type="Proteomes" id="UP001296104"/>
    </source>
</evidence>
<comment type="caution">
    <text evidence="2">The sequence shown here is derived from an EMBL/GenBank/DDBJ whole genome shotgun (WGS) entry which is preliminary data.</text>
</comment>
<reference evidence="2" key="1">
    <citation type="submission" date="2023-11" db="EMBL/GenBank/DDBJ databases">
        <authorList>
            <person name="Alioto T."/>
            <person name="Alioto T."/>
            <person name="Gomez Garrido J."/>
        </authorList>
    </citation>
    <scope>NUCLEOTIDE SEQUENCE</scope>
</reference>
<feature type="region of interest" description="Disordered" evidence="1">
    <location>
        <begin position="1"/>
        <end position="27"/>
    </location>
</feature>
<evidence type="ECO:0000313" key="2">
    <source>
        <dbReference type="EMBL" id="CAK3817847.1"/>
    </source>
</evidence>
<dbReference type="SUPFAM" id="SSF81383">
    <property type="entry name" value="F-box domain"/>
    <property type="match status" value="1"/>
</dbReference>
<accession>A0AAI9E7H4</accession>
<gene>
    <name evidence="2" type="ORF">LECACI_7A001131</name>
</gene>
<dbReference type="Proteomes" id="UP001296104">
    <property type="component" value="Unassembled WGS sequence"/>
</dbReference>
<protein>
    <recommendedName>
        <fullName evidence="4">F-box domain-containing protein</fullName>
    </recommendedName>
</protein>
<feature type="compositionally biased region" description="Basic and acidic residues" evidence="1">
    <location>
        <begin position="7"/>
        <end position="17"/>
    </location>
</feature>
<dbReference type="AlphaFoldDB" id="A0AAI9E7H4"/>
<dbReference type="EMBL" id="CAVMBE010000004">
    <property type="protein sequence ID" value="CAK3817847.1"/>
    <property type="molecule type" value="Genomic_DNA"/>
</dbReference>
<organism evidence="2 3">
    <name type="scientific">Lecanosticta acicola</name>
    <dbReference type="NCBI Taxonomy" id="111012"/>
    <lineage>
        <taxon>Eukaryota</taxon>
        <taxon>Fungi</taxon>
        <taxon>Dikarya</taxon>
        <taxon>Ascomycota</taxon>
        <taxon>Pezizomycotina</taxon>
        <taxon>Dothideomycetes</taxon>
        <taxon>Dothideomycetidae</taxon>
        <taxon>Mycosphaerellales</taxon>
        <taxon>Mycosphaerellaceae</taxon>
        <taxon>Lecanosticta</taxon>
    </lineage>
</organism>